<feature type="transmembrane region" description="Helical" evidence="6">
    <location>
        <begin position="51"/>
        <end position="71"/>
    </location>
</feature>
<dbReference type="PaxDb" id="2903-EOD27955"/>
<sequence>MALRTARAPVGWLPYSPVAFATAVVLINAAVRLTESGGLELRPLSGAAAMLSSPPMLCCAAAVAAGCSWACRAQLPRVDRLAAIWHLVNATFFFFGCDVMSGLFGVVPAMSEQYLTMDRRHERRRHELDAMYWAELAVHIPFSAAVFYGYVSRSAWTPLLESFLGGVTLLGTLAYYVPELLTGGHNWLPGAVGVATTALGGVWIAVPLCLLARSVRQGGGGSAGESWRAR</sequence>
<evidence type="ECO:0000256" key="6">
    <source>
        <dbReference type="SAM" id="Phobius"/>
    </source>
</evidence>
<dbReference type="HOGENOM" id="CLU_1211733_0_0_1"/>
<dbReference type="InterPro" id="IPR033118">
    <property type="entry name" value="EXPERA"/>
</dbReference>
<dbReference type="GO" id="GO:0016020">
    <property type="term" value="C:membrane"/>
    <property type="evidence" value="ECO:0007669"/>
    <property type="project" value="UniProtKB-SubCell"/>
</dbReference>
<organism evidence="8 9">
    <name type="scientific">Emiliania huxleyi (strain CCMP1516)</name>
    <dbReference type="NCBI Taxonomy" id="280463"/>
    <lineage>
        <taxon>Eukaryota</taxon>
        <taxon>Haptista</taxon>
        <taxon>Haptophyta</taxon>
        <taxon>Prymnesiophyceae</taxon>
        <taxon>Isochrysidales</taxon>
        <taxon>Noelaerhabdaceae</taxon>
        <taxon>Emiliania</taxon>
    </lineage>
</organism>
<dbReference type="EnsemblProtists" id="EOD27955">
    <property type="protein sequence ID" value="EOD27955"/>
    <property type="gene ID" value="EMIHUDRAFT_235427"/>
</dbReference>
<feature type="transmembrane region" description="Helical" evidence="6">
    <location>
        <begin position="12"/>
        <end position="31"/>
    </location>
</feature>
<keyword evidence="9" id="KW-1185">Reference proteome</keyword>
<proteinExistence type="predicted"/>
<reference evidence="8" key="2">
    <citation type="submission" date="2024-10" db="UniProtKB">
        <authorList>
            <consortium name="EnsemblProtists"/>
        </authorList>
    </citation>
    <scope>IDENTIFICATION</scope>
</reference>
<evidence type="ECO:0000259" key="7">
    <source>
        <dbReference type="PROSITE" id="PS51751"/>
    </source>
</evidence>
<comment type="subcellular location">
    <subcellularLocation>
        <location evidence="1">Membrane</location>
        <topology evidence="1">Multi-pass membrane protein</topology>
    </subcellularLocation>
</comment>
<keyword evidence="3 5" id="KW-1133">Transmembrane helix</keyword>
<evidence type="ECO:0000313" key="9">
    <source>
        <dbReference type="Proteomes" id="UP000013827"/>
    </source>
</evidence>
<dbReference type="GeneID" id="17286471"/>
<protein>
    <recommendedName>
        <fullName evidence="7">EXPERA domain-containing protein</fullName>
    </recommendedName>
</protein>
<dbReference type="AlphaFoldDB" id="A0A0D3KZL6"/>
<feature type="transmembrane region" description="Helical" evidence="6">
    <location>
        <begin position="158"/>
        <end position="178"/>
    </location>
</feature>
<evidence type="ECO:0000256" key="2">
    <source>
        <dbReference type="ARBA" id="ARBA00022692"/>
    </source>
</evidence>
<evidence type="ECO:0000256" key="3">
    <source>
        <dbReference type="ARBA" id="ARBA00022989"/>
    </source>
</evidence>
<feature type="transmembrane region" description="Helical" evidence="6">
    <location>
        <begin position="190"/>
        <end position="212"/>
    </location>
</feature>
<keyword evidence="2 5" id="KW-0812">Transmembrane</keyword>
<evidence type="ECO:0000256" key="1">
    <source>
        <dbReference type="ARBA" id="ARBA00004141"/>
    </source>
</evidence>
<name>A0A0D3KZL6_EMIH1</name>
<keyword evidence="4 5" id="KW-0472">Membrane</keyword>
<feature type="transmembrane region" description="Helical" evidence="6">
    <location>
        <begin position="130"/>
        <end position="151"/>
    </location>
</feature>
<dbReference type="RefSeq" id="XP_005793630.1">
    <property type="nucleotide sequence ID" value="XM_005793573.1"/>
</dbReference>
<dbReference type="Pfam" id="PF05241">
    <property type="entry name" value="EBP"/>
    <property type="match status" value="1"/>
</dbReference>
<feature type="transmembrane region" description="Helical" evidence="6">
    <location>
        <begin position="83"/>
        <end position="110"/>
    </location>
</feature>
<evidence type="ECO:0000313" key="8">
    <source>
        <dbReference type="EnsemblProtists" id="EOD41201"/>
    </source>
</evidence>
<dbReference type="KEGG" id="ehx:EMIHUDRAFT_199438"/>
<dbReference type="GeneID" id="17273500"/>
<evidence type="ECO:0000256" key="4">
    <source>
        <dbReference type="ARBA" id="ARBA00023136"/>
    </source>
</evidence>
<dbReference type="Proteomes" id="UP000013827">
    <property type="component" value="Unassembled WGS sequence"/>
</dbReference>
<feature type="domain" description="EXPERA" evidence="7">
    <location>
        <begin position="78"/>
        <end position="211"/>
    </location>
</feature>
<accession>A0A0D3KZL6</accession>
<dbReference type="PROSITE" id="PS51751">
    <property type="entry name" value="EXPERA"/>
    <property type="match status" value="1"/>
</dbReference>
<dbReference type="EnsemblProtists" id="EOD41201">
    <property type="protein sequence ID" value="EOD41201"/>
    <property type="gene ID" value="EMIHUDRAFT_199438"/>
</dbReference>
<dbReference type="KEGG" id="ehx:EMIHUDRAFT_235427"/>
<dbReference type="RefSeq" id="XP_005780384.1">
    <property type="nucleotide sequence ID" value="XM_005780327.1"/>
</dbReference>
<evidence type="ECO:0000256" key="5">
    <source>
        <dbReference type="PROSITE-ProRule" id="PRU01087"/>
    </source>
</evidence>
<reference evidence="9" key="1">
    <citation type="journal article" date="2013" name="Nature">
        <title>Pan genome of the phytoplankton Emiliania underpins its global distribution.</title>
        <authorList>
            <person name="Read B.A."/>
            <person name="Kegel J."/>
            <person name="Klute M.J."/>
            <person name="Kuo A."/>
            <person name="Lefebvre S.C."/>
            <person name="Maumus F."/>
            <person name="Mayer C."/>
            <person name="Miller J."/>
            <person name="Monier A."/>
            <person name="Salamov A."/>
            <person name="Young J."/>
            <person name="Aguilar M."/>
            <person name="Claverie J.M."/>
            <person name="Frickenhaus S."/>
            <person name="Gonzalez K."/>
            <person name="Herman E.K."/>
            <person name="Lin Y.C."/>
            <person name="Napier J."/>
            <person name="Ogata H."/>
            <person name="Sarno A.F."/>
            <person name="Shmutz J."/>
            <person name="Schroeder D."/>
            <person name="de Vargas C."/>
            <person name="Verret F."/>
            <person name="von Dassow P."/>
            <person name="Valentin K."/>
            <person name="Van de Peer Y."/>
            <person name="Wheeler G."/>
            <person name="Dacks J.B."/>
            <person name="Delwiche C.F."/>
            <person name="Dyhrman S.T."/>
            <person name="Glockner G."/>
            <person name="John U."/>
            <person name="Richards T."/>
            <person name="Worden A.Z."/>
            <person name="Zhang X."/>
            <person name="Grigoriev I.V."/>
            <person name="Allen A.E."/>
            <person name="Bidle K."/>
            <person name="Borodovsky M."/>
            <person name="Bowler C."/>
            <person name="Brownlee C."/>
            <person name="Cock J.M."/>
            <person name="Elias M."/>
            <person name="Gladyshev V.N."/>
            <person name="Groth M."/>
            <person name="Guda C."/>
            <person name="Hadaegh A."/>
            <person name="Iglesias-Rodriguez M.D."/>
            <person name="Jenkins J."/>
            <person name="Jones B.M."/>
            <person name="Lawson T."/>
            <person name="Leese F."/>
            <person name="Lindquist E."/>
            <person name="Lobanov A."/>
            <person name="Lomsadze A."/>
            <person name="Malik S.B."/>
            <person name="Marsh M.E."/>
            <person name="Mackinder L."/>
            <person name="Mock T."/>
            <person name="Mueller-Roeber B."/>
            <person name="Pagarete A."/>
            <person name="Parker M."/>
            <person name="Probert I."/>
            <person name="Quesneville H."/>
            <person name="Raines C."/>
            <person name="Rensing S.A."/>
            <person name="Riano-Pachon D.M."/>
            <person name="Richier S."/>
            <person name="Rokitta S."/>
            <person name="Shiraiwa Y."/>
            <person name="Soanes D.M."/>
            <person name="van der Giezen M."/>
            <person name="Wahlund T.M."/>
            <person name="Williams B."/>
            <person name="Wilson W."/>
            <person name="Wolfe G."/>
            <person name="Wurch L.L."/>
        </authorList>
    </citation>
    <scope>NUCLEOTIDE SEQUENCE</scope>
</reference>